<reference evidence="1 3" key="1">
    <citation type="submission" date="2019-09" db="EMBL/GenBank/DDBJ databases">
        <authorList>
            <person name="Duangmal K."/>
            <person name="Teo W.F.A."/>
            <person name="Lipun K."/>
        </authorList>
    </citation>
    <scope>NUCLEOTIDE SEQUENCE [LARGE SCALE GENOMIC DNA]</scope>
    <source>
        <strain evidence="1 3">K1PN6</strain>
    </source>
</reference>
<comment type="caution">
    <text evidence="1">The sequence shown here is derived from an EMBL/GenBank/DDBJ whole genome shotgun (WGS) entry which is preliminary data.</text>
</comment>
<dbReference type="EMBL" id="VMNX01000001">
    <property type="protein sequence ID" value="MPY47209.1"/>
    <property type="molecule type" value="Genomic_DNA"/>
</dbReference>
<evidence type="ECO:0000313" key="1">
    <source>
        <dbReference type="EMBL" id="MPY47070.1"/>
    </source>
</evidence>
<organism evidence="1 3">
    <name type="scientific">Streptomyces acidicola</name>
    <dbReference type="NCBI Taxonomy" id="2596892"/>
    <lineage>
        <taxon>Bacteria</taxon>
        <taxon>Bacillati</taxon>
        <taxon>Actinomycetota</taxon>
        <taxon>Actinomycetes</taxon>
        <taxon>Kitasatosporales</taxon>
        <taxon>Streptomycetaceae</taxon>
        <taxon>Streptomyces</taxon>
    </lineage>
</organism>
<dbReference type="EMBL" id="VMNX01000001">
    <property type="protein sequence ID" value="MPY47070.1"/>
    <property type="molecule type" value="Genomic_DNA"/>
</dbReference>
<dbReference type="Proteomes" id="UP000373149">
    <property type="component" value="Unassembled WGS sequence"/>
</dbReference>
<evidence type="ECO:0000313" key="2">
    <source>
        <dbReference type="EMBL" id="MPY47209.1"/>
    </source>
</evidence>
<accession>A0A5N8WHZ1</accession>
<gene>
    <name evidence="1" type="ORF">FPZ41_00145</name>
    <name evidence="2" type="ORF">FPZ41_00850</name>
</gene>
<dbReference type="AlphaFoldDB" id="A0A5N8WHZ1"/>
<proteinExistence type="predicted"/>
<evidence type="ECO:0000313" key="3">
    <source>
        <dbReference type="Proteomes" id="UP000373149"/>
    </source>
</evidence>
<name>A0A5N8WHZ1_9ACTN</name>
<dbReference type="RefSeq" id="WP_152857855.1">
    <property type="nucleotide sequence ID" value="NZ_VMNX01000001.1"/>
</dbReference>
<sequence length="111" mass="12387">MSALNLTDMTLSFRALETIAETHPHLPAALFHLRGTTLAAEQVIDVQFHHDPDAFTAWCDVFDIDTALLETRSTGFGHYTRAVVRYAGVTFVLVLDHHDREWRTAPLAVAA</sequence>
<protein>
    <submittedName>
        <fullName evidence="1">Uncharacterized protein</fullName>
    </submittedName>
</protein>
<keyword evidence="3" id="KW-1185">Reference proteome</keyword>